<evidence type="ECO:0000256" key="1">
    <source>
        <dbReference type="ARBA" id="ARBA00002660"/>
    </source>
</evidence>
<evidence type="ECO:0000256" key="6">
    <source>
        <dbReference type="ARBA" id="ARBA00022927"/>
    </source>
</evidence>
<protein>
    <recommendedName>
        <fullName evidence="3 7">Exocyst complex component 2</fullName>
    </recommendedName>
</protein>
<organism evidence="9">
    <name type="scientific">Amphimedon queenslandica</name>
    <name type="common">Sponge</name>
    <dbReference type="NCBI Taxonomy" id="400682"/>
    <lineage>
        <taxon>Eukaryota</taxon>
        <taxon>Metazoa</taxon>
        <taxon>Porifera</taxon>
        <taxon>Demospongiae</taxon>
        <taxon>Heteroscleromorpha</taxon>
        <taxon>Haplosclerida</taxon>
        <taxon>Niphatidae</taxon>
        <taxon>Amphimedon</taxon>
    </lineage>
</organism>
<dbReference type="PANTHER" id="PTHR13043">
    <property type="entry name" value="EXOCYST COMPLEX COMPONENT SEC5"/>
    <property type="match status" value="1"/>
</dbReference>
<dbReference type="Gene3D" id="2.60.40.10">
    <property type="entry name" value="Immunoglobulins"/>
    <property type="match status" value="1"/>
</dbReference>
<dbReference type="InterPro" id="IPR039481">
    <property type="entry name" value="EXOC2/Sec5_N_dom"/>
</dbReference>
<dbReference type="GO" id="GO:0015031">
    <property type="term" value="P:protein transport"/>
    <property type="evidence" value="ECO:0007669"/>
    <property type="project" value="UniProtKB-KW"/>
</dbReference>
<evidence type="ECO:0000256" key="7">
    <source>
        <dbReference type="RuleBase" id="RU365069"/>
    </source>
</evidence>
<dbReference type="InterPro" id="IPR014756">
    <property type="entry name" value="Ig_E-set"/>
</dbReference>
<evidence type="ECO:0000256" key="2">
    <source>
        <dbReference type="ARBA" id="ARBA00010578"/>
    </source>
</evidence>
<dbReference type="GO" id="GO:0006887">
    <property type="term" value="P:exocytosis"/>
    <property type="evidence" value="ECO:0007669"/>
    <property type="project" value="UniProtKB-KW"/>
</dbReference>
<dbReference type="Pfam" id="PF15469">
    <property type="entry name" value="Sec5"/>
    <property type="match status" value="1"/>
</dbReference>
<name>A0A1X7VKW9_AMPQE</name>
<accession>A0A1X7VKW9</accession>
<dbReference type="EnsemblMetazoa" id="Aqu2.1.40692_001">
    <property type="protein sequence ID" value="Aqu2.1.40692_001"/>
    <property type="gene ID" value="Aqu2.1.40692"/>
</dbReference>
<keyword evidence="6 7" id="KW-0653">Protein transport</keyword>
<proteinExistence type="inferred from homology"/>
<dbReference type="AlphaFoldDB" id="A0A1X7VKW9"/>
<reference evidence="9" key="1">
    <citation type="submission" date="2017-05" db="UniProtKB">
        <authorList>
            <consortium name="EnsemblMetazoa"/>
        </authorList>
    </citation>
    <scope>IDENTIFICATION</scope>
</reference>
<evidence type="ECO:0000256" key="4">
    <source>
        <dbReference type="ARBA" id="ARBA00022448"/>
    </source>
</evidence>
<dbReference type="SUPFAM" id="SSF81296">
    <property type="entry name" value="E set domains"/>
    <property type="match status" value="1"/>
</dbReference>
<evidence type="ECO:0000259" key="8">
    <source>
        <dbReference type="Pfam" id="PF15469"/>
    </source>
</evidence>
<evidence type="ECO:0000256" key="3">
    <source>
        <dbReference type="ARBA" id="ARBA00017526"/>
    </source>
</evidence>
<comment type="function">
    <text evidence="1 7">Component of the exocyst complex involved in the docking of exocytic vesicles with fusion sites on the plasma membrane.</text>
</comment>
<sequence length="233" mass="25090">MDPPLVNGVSPCEGPPGTKVKIWGENLGLSAADITSIMICGQECVEMMEWVSDHKILCESGGGIGRGRIIVTSQSGGSGTCTVYFTGLEPTSPGSPRLDPESESSVWMDENWEVFGSDQTVIEGLPALSGSKSHFSDPLGIIKGRVGRKVSMDVLQQLGRPEGSANLLAEDFNPVLFLLENHCGTSYQQLQQGLDHLKGEVEKTQQAPAQFIENNLDAFIQCYDALSDIHSYS</sequence>
<dbReference type="CDD" id="cd00603">
    <property type="entry name" value="IPT_PCSR"/>
    <property type="match status" value="1"/>
</dbReference>
<feature type="domain" description="Exocyst complex component EXOC2/Sec5 N-terminal" evidence="8">
    <location>
        <begin position="136"/>
        <end position="231"/>
    </location>
</feature>
<keyword evidence="4 7" id="KW-0813">Transport</keyword>
<dbReference type="STRING" id="400682.A0A1X7VKW9"/>
<dbReference type="InterPro" id="IPR013783">
    <property type="entry name" value="Ig-like_fold"/>
</dbReference>
<evidence type="ECO:0000313" key="9">
    <source>
        <dbReference type="EnsemblMetazoa" id="Aqu2.1.40692_001"/>
    </source>
</evidence>
<dbReference type="FunFam" id="2.60.40.10:FF:000196">
    <property type="entry name" value="Exocyst complex component 2"/>
    <property type="match status" value="1"/>
</dbReference>
<comment type="similarity">
    <text evidence="2 7">Belongs to the SEC5 family.</text>
</comment>
<evidence type="ECO:0000256" key="5">
    <source>
        <dbReference type="ARBA" id="ARBA00022483"/>
    </source>
</evidence>
<dbReference type="eggNOG" id="KOG2347">
    <property type="taxonomic scope" value="Eukaryota"/>
</dbReference>
<keyword evidence="5 7" id="KW-0268">Exocytosis</keyword>
<dbReference type="InParanoid" id="A0A1X7VKW9"/>
<dbReference type="GO" id="GO:0006893">
    <property type="term" value="P:Golgi to plasma membrane transport"/>
    <property type="evidence" value="ECO:0007669"/>
    <property type="project" value="UniProtKB-UniRule"/>
</dbReference>
<dbReference type="OrthoDB" id="26242at2759"/>
<dbReference type="PANTHER" id="PTHR13043:SF1">
    <property type="entry name" value="EXOCYST COMPLEX COMPONENT 2"/>
    <property type="match status" value="1"/>
</dbReference>
<dbReference type="GO" id="GO:0000145">
    <property type="term" value="C:exocyst"/>
    <property type="evidence" value="ECO:0007669"/>
    <property type="project" value="UniProtKB-UniRule"/>
</dbReference>
<comment type="subunit">
    <text evidence="7">Component of the exocyst complex.</text>
</comment>
<dbReference type="InterPro" id="IPR029175">
    <property type="entry name" value="EXOC2/Sec5"/>
</dbReference>